<reference evidence="1 2" key="2">
    <citation type="submission" date="2018-03" db="EMBL/GenBank/DDBJ databases">
        <title>The ancient ancestry and fast evolution of plastids.</title>
        <authorList>
            <person name="Moore K.R."/>
            <person name="Magnabosco C."/>
            <person name="Momper L."/>
            <person name="Gold D.A."/>
            <person name="Bosak T."/>
            <person name="Fournier G.P."/>
        </authorList>
    </citation>
    <scope>NUCLEOTIDE SEQUENCE [LARGE SCALE GENOMIC DNA]</scope>
    <source>
        <strain evidence="1 2">ULC18</strain>
    </source>
</reference>
<sequence>MRLQYSADADILILILQETPPVNAISEPGGVVVSYDDAGEPVSVEFLNASKRQLIRPGETSLPIQL</sequence>
<dbReference type="InterPro" id="IPR019270">
    <property type="entry name" value="DUF2283"/>
</dbReference>
<proteinExistence type="predicted"/>
<dbReference type="AlphaFoldDB" id="A0A2T1DXN9"/>
<evidence type="ECO:0008006" key="3">
    <source>
        <dbReference type="Google" id="ProtNLM"/>
    </source>
</evidence>
<keyword evidence="2" id="KW-1185">Reference proteome</keyword>
<organism evidence="1 2">
    <name type="scientific">Stenomitos frigidus ULC18</name>
    <dbReference type="NCBI Taxonomy" id="2107698"/>
    <lineage>
        <taxon>Bacteria</taxon>
        <taxon>Bacillati</taxon>
        <taxon>Cyanobacteriota</taxon>
        <taxon>Cyanophyceae</taxon>
        <taxon>Leptolyngbyales</taxon>
        <taxon>Leptolyngbyaceae</taxon>
        <taxon>Stenomitos</taxon>
    </lineage>
</organism>
<gene>
    <name evidence="1" type="ORF">C7B82_23945</name>
</gene>
<dbReference type="OrthoDB" id="9799670at2"/>
<protein>
    <recommendedName>
        <fullName evidence="3">DUF2283 domain-containing protein</fullName>
    </recommendedName>
</protein>
<dbReference type="Pfam" id="PF10049">
    <property type="entry name" value="DUF2283"/>
    <property type="match status" value="1"/>
</dbReference>
<evidence type="ECO:0000313" key="2">
    <source>
        <dbReference type="Proteomes" id="UP000239576"/>
    </source>
</evidence>
<reference evidence="2" key="1">
    <citation type="submission" date="2018-02" db="EMBL/GenBank/DDBJ databases">
        <authorList>
            <person name="Moore K."/>
            <person name="Momper L."/>
        </authorList>
    </citation>
    <scope>NUCLEOTIDE SEQUENCE [LARGE SCALE GENOMIC DNA]</scope>
    <source>
        <strain evidence="2">ULC18</strain>
    </source>
</reference>
<comment type="caution">
    <text evidence="1">The sequence shown here is derived from an EMBL/GenBank/DDBJ whole genome shotgun (WGS) entry which is preliminary data.</text>
</comment>
<dbReference type="RefSeq" id="WP_106259223.1">
    <property type="nucleotide sequence ID" value="NZ_CAWNSW010000035.1"/>
</dbReference>
<dbReference type="EMBL" id="PVWK01000127">
    <property type="protein sequence ID" value="PSB25229.1"/>
    <property type="molecule type" value="Genomic_DNA"/>
</dbReference>
<dbReference type="Proteomes" id="UP000239576">
    <property type="component" value="Unassembled WGS sequence"/>
</dbReference>
<name>A0A2T1DXN9_9CYAN</name>
<evidence type="ECO:0000313" key="1">
    <source>
        <dbReference type="EMBL" id="PSB25229.1"/>
    </source>
</evidence>
<accession>A0A2T1DXN9</accession>